<dbReference type="KEGG" id="cpoy:GP475_05415"/>
<dbReference type="PROSITE" id="PS51257">
    <property type="entry name" value="PROKAR_LIPOPROTEIN"/>
    <property type="match status" value="1"/>
</dbReference>
<dbReference type="EMBL" id="CP046884">
    <property type="protein sequence ID" value="QNQ90144.1"/>
    <property type="molecule type" value="Genomic_DNA"/>
</dbReference>
<feature type="compositionally biased region" description="Low complexity" evidence="1">
    <location>
        <begin position="62"/>
        <end position="75"/>
    </location>
</feature>
<evidence type="ECO:0000313" key="3">
    <source>
        <dbReference type="Proteomes" id="UP000516320"/>
    </source>
</evidence>
<name>A0A7H0SNL9_9CORY</name>
<feature type="compositionally biased region" description="Polar residues" evidence="1">
    <location>
        <begin position="76"/>
        <end position="89"/>
    </location>
</feature>
<protein>
    <submittedName>
        <fullName evidence="2">Uncharacterized protein</fullName>
    </submittedName>
</protein>
<feature type="compositionally biased region" description="Polar residues" evidence="1">
    <location>
        <begin position="26"/>
        <end position="57"/>
    </location>
</feature>
<gene>
    <name evidence="2" type="ORF">GP475_05415</name>
</gene>
<dbReference type="Proteomes" id="UP000516320">
    <property type="component" value="Chromosome"/>
</dbReference>
<evidence type="ECO:0000256" key="1">
    <source>
        <dbReference type="SAM" id="MobiDB-lite"/>
    </source>
</evidence>
<sequence length="211" mass="22884">MKEFSQKLLLFPVTICALGIASCSTNSGESGNNNDSHSKESSVVSTVSMTAEPTTIQETEKNSATNSATHSASESQGNDASPDSWKNITPDQGDAFAAYHIYPEQKGYMFTTTRGDYCELHPTTKDNNEASALCRLDLPASGNALSINRQDGARVIQANRPLSAQPGVKTLQPGQYLELDGIRCGVTQDQEVKCQLDEHSFSFNQEAYHVE</sequence>
<reference evidence="2 3" key="1">
    <citation type="submission" date="2019-12" db="EMBL/GenBank/DDBJ databases">
        <title>Corynebacterium sp. nov., isolated from feces of the Anser Albifrons in China.</title>
        <authorList>
            <person name="Liu Q."/>
        </authorList>
    </citation>
    <scope>NUCLEOTIDE SEQUENCE [LARGE SCALE GENOMIC DNA]</scope>
    <source>
        <strain evidence="2 3">4H37-19</strain>
    </source>
</reference>
<accession>A0A7H0SNL9</accession>
<feature type="region of interest" description="Disordered" evidence="1">
    <location>
        <begin position="26"/>
        <end position="89"/>
    </location>
</feature>
<proteinExistence type="predicted"/>
<dbReference type="RefSeq" id="WP_187975603.1">
    <property type="nucleotide sequence ID" value="NZ_CP046884.1"/>
</dbReference>
<dbReference type="AlphaFoldDB" id="A0A7H0SNL9"/>
<organism evidence="2 3">
    <name type="scientific">Corynebacterium poyangense</name>
    <dbReference type="NCBI Taxonomy" id="2684405"/>
    <lineage>
        <taxon>Bacteria</taxon>
        <taxon>Bacillati</taxon>
        <taxon>Actinomycetota</taxon>
        <taxon>Actinomycetes</taxon>
        <taxon>Mycobacteriales</taxon>
        <taxon>Corynebacteriaceae</taxon>
        <taxon>Corynebacterium</taxon>
    </lineage>
</organism>
<evidence type="ECO:0000313" key="2">
    <source>
        <dbReference type="EMBL" id="QNQ90144.1"/>
    </source>
</evidence>
<keyword evidence="3" id="KW-1185">Reference proteome</keyword>